<sequence length="234" mass="25006">MWLIWDGTMPEVIDSAEAASVAVQNWLDTLYGPDEGLRVKAVAGGGPVWRAVAGKPGTHLGEFGARVDKVTGVVEVGFGSQNGPSAREGYVRMMRTTVVPELRRLGFTGSGRRFTLQTSKHPGTITFQQSQGNTWMGVKFTANVSVASRSGWTARLGSISHHGCDHWWSLWAGFPSDDVAADLITAIRDNVVPVLKGDRNPPGAPAAEPIVASAGQRLKGAASSCLHRRFRNGS</sequence>
<evidence type="ECO:0000313" key="2">
    <source>
        <dbReference type="Proteomes" id="UP000294901"/>
    </source>
</evidence>
<accession>A0A4R6JXW8</accession>
<dbReference type="Proteomes" id="UP000294901">
    <property type="component" value="Unassembled WGS sequence"/>
</dbReference>
<keyword evidence="2" id="KW-1185">Reference proteome</keyword>
<name>A0A4R6JXW8_9ACTN</name>
<dbReference type="Pfam" id="PF14137">
    <property type="entry name" value="DUF4304"/>
    <property type="match status" value="1"/>
</dbReference>
<organism evidence="1 2">
    <name type="scientific">Paractinoplanes brasiliensis</name>
    <dbReference type="NCBI Taxonomy" id="52695"/>
    <lineage>
        <taxon>Bacteria</taxon>
        <taxon>Bacillati</taxon>
        <taxon>Actinomycetota</taxon>
        <taxon>Actinomycetes</taxon>
        <taxon>Micromonosporales</taxon>
        <taxon>Micromonosporaceae</taxon>
        <taxon>Paractinoplanes</taxon>
    </lineage>
</organism>
<dbReference type="AlphaFoldDB" id="A0A4R6JXW8"/>
<reference evidence="1 2" key="1">
    <citation type="submission" date="2019-03" db="EMBL/GenBank/DDBJ databases">
        <title>Sequencing the genomes of 1000 actinobacteria strains.</title>
        <authorList>
            <person name="Klenk H.-P."/>
        </authorList>
    </citation>
    <scope>NUCLEOTIDE SEQUENCE [LARGE SCALE GENOMIC DNA]</scope>
    <source>
        <strain evidence="1 2">DSM 43805</strain>
    </source>
</reference>
<comment type="caution">
    <text evidence="1">The sequence shown here is derived from an EMBL/GenBank/DDBJ whole genome shotgun (WGS) entry which is preliminary data.</text>
</comment>
<protein>
    <submittedName>
        <fullName evidence="1">Uncharacterized protein DUF4304</fullName>
    </submittedName>
</protein>
<gene>
    <name evidence="1" type="ORF">C8E87_5420</name>
</gene>
<evidence type="ECO:0000313" key="1">
    <source>
        <dbReference type="EMBL" id="TDO41683.1"/>
    </source>
</evidence>
<dbReference type="InterPro" id="IPR025412">
    <property type="entry name" value="DUF4304"/>
</dbReference>
<dbReference type="EMBL" id="SNWR01000001">
    <property type="protein sequence ID" value="TDO41683.1"/>
    <property type="molecule type" value="Genomic_DNA"/>
</dbReference>
<proteinExistence type="predicted"/>